<organism evidence="1 2">
    <name type="scientific">Trichothecium roseum</name>
    <dbReference type="NCBI Taxonomy" id="47278"/>
    <lineage>
        <taxon>Eukaryota</taxon>
        <taxon>Fungi</taxon>
        <taxon>Dikarya</taxon>
        <taxon>Ascomycota</taxon>
        <taxon>Pezizomycotina</taxon>
        <taxon>Sordariomycetes</taxon>
        <taxon>Hypocreomycetidae</taxon>
        <taxon>Hypocreales</taxon>
        <taxon>Hypocreales incertae sedis</taxon>
        <taxon>Trichothecium</taxon>
    </lineage>
</organism>
<name>A0ACC0UUT6_9HYPO</name>
<accession>A0ACC0UUT6</accession>
<dbReference type="Proteomes" id="UP001163324">
    <property type="component" value="Chromosome 7"/>
</dbReference>
<evidence type="ECO:0000313" key="2">
    <source>
        <dbReference type="Proteomes" id="UP001163324"/>
    </source>
</evidence>
<reference evidence="1" key="1">
    <citation type="submission" date="2022-10" db="EMBL/GenBank/DDBJ databases">
        <title>Complete Genome of Trichothecium roseum strain YXFP-22015, a Plant Pathogen Isolated from Citrus.</title>
        <authorList>
            <person name="Wang Y."/>
            <person name="Zhu L."/>
        </authorList>
    </citation>
    <scope>NUCLEOTIDE SEQUENCE</scope>
    <source>
        <strain evidence="1">YXFP-22015</strain>
    </source>
</reference>
<evidence type="ECO:0000313" key="1">
    <source>
        <dbReference type="EMBL" id="KAI9897480.1"/>
    </source>
</evidence>
<dbReference type="EMBL" id="CM047946">
    <property type="protein sequence ID" value="KAI9897480.1"/>
    <property type="molecule type" value="Genomic_DNA"/>
</dbReference>
<sequence>MVWPFSSTPPKKTRHEESFTESPRDWLAGVLRDNPELVDKAKTWAPWTIISLGSVFGLYHRYFRRIPGAAYIKQSYFRKRSIFGQVTRVGDGDNFHMYHTPGGRMLGWGWLRTVPVKKKILKEKTIPIRLAGVDAPEGAHFGKEGQPFAQEALHFLSNYINNRNIRAYVYKRDQYERVVATVFTRRWGIKRNVGLEMVKRGLATVYEGKSGAEFGGLKEVYERAEAKAKAKKLGMWSGRKRDYESPMEYKRKHAGERAEAEAKAP</sequence>
<protein>
    <submittedName>
        <fullName evidence="1">Uncharacterized protein</fullName>
    </submittedName>
</protein>
<keyword evidence="2" id="KW-1185">Reference proteome</keyword>
<comment type="caution">
    <text evidence="1">The sequence shown here is derived from an EMBL/GenBank/DDBJ whole genome shotgun (WGS) entry which is preliminary data.</text>
</comment>
<proteinExistence type="predicted"/>
<gene>
    <name evidence="1" type="ORF">N3K66_007336</name>
</gene>